<dbReference type="Proteomes" id="UP001642360">
    <property type="component" value="Unassembled WGS sequence"/>
</dbReference>
<protein>
    <recommendedName>
        <fullName evidence="2">Rab3GAP catalytic subunit conserved domain-containing protein</fullName>
    </recommendedName>
</protein>
<feature type="compositionally biased region" description="Basic and acidic residues" evidence="1">
    <location>
        <begin position="692"/>
        <end position="711"/>
    </location>
</feature>
<proteinExistence type="predicted"/>
<name>A0ABC8RQW8_9AQUA</name>
<feature type="compositionally biased region" description="Low complexity" evidence="1">
    <location>
        <begin position="726"/>
        <end position="736"/>
    </location>
</feature>
<feature type="region of interest" description="Disordered" evidence="1">
    <location>
        <begin position="401"/>
        <end position="420"/>
    </location>
</feature>
<feature type="compositionally biased region" description="Basic and acidic residues" evidence="1">
    <location>
        <begin position="119"/>
        <end position="129"/>
    </location>
</feature>
<evidence type="ECO:0000259" key="2">
    <source>
        <dbReference type="Pfam" id="PF13890"/>
    </source>
</evidence>
<dbReference type="PANTHER" id="PTHR21422:SF10">
    <property type="entry name" value="RAB3 GTPASE-ACTIVATING PROTEIN CATALYTIC SUBUNIT"/>
    <property type="match status" value="1"/>
</dbReference>
<dbReference type="InterPro" id="IPR045700">
    <property type="entry name" value="Rab3GAP1"/>
</dbReference>
<dbReference type="Pfam" id="PF13890">
    <property type="entry name" value="Rab3-GTPase_cat"/>
    <property type="match status" value="1"/>
</dbReference>
<comment type="caution">
    <text evidence="3">The sequence shown here is derived from an EMBL/GenBank/DDBJ whole genome shotgun (WGS) entry which is preliminary data.</text>
</comment>
<dbReference type="EMBL" id="CAUOFW020001628">
    <property type="protein sequence ID" value="CAK9146965.1"/>
    <property type="molecule type" value="Genomic_DNA"/>
</dbReference>
<sequence length="747" mass="82456">MKLLTTVINSSLKCSIVHAYNSLCFPRFFTRNSSIIIPYKHALIFVPQSSTGFPLAYAPPAQDMEASFVSKARTAFHSAAAKAERVFTDIKKSDLITTDRDSDKQCPKTSKTDSSNNEDVSKGGHELKNLKSPIKIKQDWHERFKNIRIGKKEVQDINKAENSTMSFAIFDENLYLVSSGDVSQSKGSKSGSSVESSYASNTDCIPPTAVMKQLAIAVEAGKTYKTIKDLLASSRDSSPVRERAALNFSAVKSLVLREKEDKFTTEFGADDKILSLINSLLDAEGHFTGSKAGSGLDKLSNITSLPNDIHGAPPESFLVKLSEAIGNLKTLRKMALFWCGVVAELRRLWAEEQHIPGIPPDEIPDLKSCLLYQQLQVINCCLSRKRRHSVATEVLDSVERQASSNVEAPAASEGPTPESSTLYARISTGELVLRMGADKESDNLTMLETGELIYTPVMQEGPLLTEDLIKETEEFVLRTGSVGAGCSQLLSDMQAFKAANPGCVLEDFVRWHSPPDWMEAEASNEAKETIEGGDLSCARGQLSRRMQKEGNLWRELWETAKPVPAVRQTPLFDEDLAVDGILNFLEDVPPSELFEQLFVSLLGSGFVIAEVALSTNSSLSKLFYECRDYIVATCQGSNWVEKVDDICQVYETVEMMLLNPDEVLKITNQPEETSIAGEPKNRFKRLGFIFGGKDRHGKPESKDQKNSEENPARQQFSSIFSKKPPKASSASPAEKPVCSIENDWTVI</sequence>
<feature type="region of interest" description="Disordered" evidence="1">
    <location>
        <begin position="98"/>
        <end position="132"/>
    </location>
</feature>
<reference evidence="3 4" key="1">
    <citation type="submission" date="2024-02" db="EMBL/GenBank/DDBJ databases">
        <authorList>
            <person name="Vignale AGUSTIN F."/>
            <person name="Sosa J E."/>
            <person name="Modenutti C."/>
        </authorList>
    </citation>
    <scope>NUCLEOTIDE SEQUENCE [LARGE SCALE GENOMIC DNA]</scope>
</reference>
<feature type="region of interest" description="Disordered" evidence="1">
    <location>
        <begin position="690"/>
        <end position="747"/>
    </location>
</feature>
<evidence type="ECO:0000313" key="4">
    <source>
        <dbReference type="Proteomes" id="UP001642360"/>
    </source>
</evidence>
<accession>A0ABC8RQW8</accession>
<feature type="compositionally biased region" description="Polar residues" evidence="1">
    <location>
        <begin position="107"/>
        <end position="118"/>
    </location>
</feature>
<dbReference type="AlphaFoldDB" id="A0ABC8RQW8"/>
<keyword evidence="4" id="KW-1185">Reference proteome</keyword>
<dbReference type="PANTHER" id="PTHR21422">
    <property type="entry name" value="RAB3 GTPASE-ACTIVATING PROTEIN CATALYTIC SUBUNIT"/>
    <property type="match status" value="1"/>
</dbReference>
<evidence type="ECO:0000313" key="3">
    <source>
        <dbReference type="EMBL" id="CAK9146965.1"/>
    </source>
</evidence>
<evidence type="ECO:0000256" key="1">
    <source>
        <dbReference type="SAM" id="MobiDB-lite"/>
    </source>
</evidence>
<feature type="domain" description="Rab3GAP catalytic subunit conserved" evidence="2">
    <location>
        <begin position="434"/>
        <end position="586"/>
    </location>
</feature>
<dbReference type="InterPro" id="IPR026147">
    <property type="entry name" value="Rab3GAP1_conserved"/>
</dbReference>
<gene>
    <name evidence="3" type="ORF">ILEXP_LOCUS14842</name>
</gene>
<organism evidence="3 4">
    <name type="scientific">Ilex paraguariensis</name>
    <name type="common">yerba mate</name>
    <dbReference type="NCBI Taxonomy" id="185542"/>
    <lineage>
        <taxon>Eukaryota</taxon>
        <taxon>Viridiplantae</taxon>
        <taxon>Streptophyta</taxon>
        <taxon>Embryophyta</taxon>
        <taxon>Tracheophyta</taxon>
        <taxon>Spermatophyta</taxon>
        <taxon>Magnoliopsida</taxon>
        <taxon>eudicotyledons</taxon>
        <taxon>Gunneridae</taxon>
        <taxon>Pentapetalae</taxon>
        <taxon>asterids</taxon>
        <taxon>campanulids</taxon>
        <taxon>Aquifoliales</taxon>
        <taxon>Aquifoliaceae</taxon>
        <taxon>Ilex</taxon>
    </lineage>
</organism>